<reference evidence="2 3" key="1">
    <citation type="submission" date="2019-05" db="EMBL/GenBank/DDBJ databases">
        <title>Another draft genome of Portunus trituberculatus and its Hox gene families provides insights of decapod evolution.</title>
        <authorList>
            <person name="Jeong J.-H."/>
            <person name="Song I."/>
            <person name="Kim S."/>
            <person name="Choi T."/>
            <person name="Kim D."/>
            <person name="Ryu S."/>
            <person name="Kim W."/>
        </authorList>
    </citation>
    <scope>NUCLEOTIDE SEQUENCE [LARGE SCALE GENOMIC DNA]</scope>
    <source>
        <tissue evidence="2">Muscle</tissue>
    </source>
</reference>
<evidence type="ECO:0000256" key="1">
    <source>
        <dbReference type="SAM" id="MobiDB-lite"/>
    </source>
</evidence>
<proteinExistence type="predicted"/>
<dbReference type="AlphaFoldDB" id="A0A5B7DZP7"/>
<protein>
    <submittedName>
        <fullName evidence="2">Uncharacterized protein</fullName>
    </submittedName>
</protein>
<sequence length="83" mass="9245">MNLAALHKKPCARKRRWRVTTRENGASPENCGRGDGEVVKGETAKWKEPRDCPRAGPATRETNLPEACDSRTLTRTQRISVNG</sequence>
<feature type="region of interest" description="Disordered" evidence="1">
    <location>
        <begin position="45"/>
        <end position="83"/>
    </location>
</feature>
<name>A0A5B7DZP7_PORTR</name>
<evidence type="ECO:0000313" key="2">
    <source>
        <dbReference type="EMBL" id="MPC27201.1"/>
    </source>
</evidence>
<gene>
    <name evidence="2" type="ORF">E2C01_020368</name>
</gene>
<dbReference type="Proteomes" id="UP000324222">
    <property type="component" value="Unassembled WGS sequence"/>
</dbReference>
<dbReference type="EMBL" id="VSRR010001708">
    <property type="protein sequence ID" value="MPC27201.1"/>
    <property type="molecule type" value="Genomic_DNA"/>
</dbReference>
<comment type="caution">
    <text evidence="2">The sequence shown here is derived from an EMBL/GenBank/DDBJ whole genome shotgun (WGS) entry which is preliminary data.</text>
</comment>
<organism evidence="2 3">
    <name type="scientific">Portunus trituberculatus</name>
    <name type="common">Swimming crab</name>
    <name type="synonym">Neptunus trituberculatus</name>
    <dbReference type="NCBI Taxonomy" id="210409"/>
    <lineage>
        <taxon>Eukaryota</taxon>
        <taxon>Metazoa</taxon>
        <taxon>Ecdysozoa</taxon>
        <taxon>Arthropoda</taxon>
        <taxon>Crustacea</taxon>
        <taxon>Multicrustacea</taxon>
        <taxon>Malacostraca</taxon>
        <taxon>Eumalacostraca</taxon>
        <taxon>Eucarida</taxon>
        <taxon>Decapoda</taxon>
        <taxon>Pleocyemata</taxon>
        <taxon>Brachyura</taxon>
        <taxon>Eubrachyura</taxon>
        <taxon>Portunoidea</taxon>
        <taxon>Portunidae</taxon>
        <taxon>Portuninae</taxon>
        <taxon>Portunus</taxon>
    </lineage>
</organism>
<feature type="compositionally biased region" description="Polar residues" evidence="1">
    <location>
        <begin position="71"/>
        <end position="83"/>
    </location>
</feature>
<evidence type="ECO:0000313" key="3">
    <source>
        <dbReference type="Proteomes" id="UP000324222"/>
    </source>
</evidence>
<accession>A0A5B7DZP7</accession>
<keyword evidence="3" id="KW-1185">Reference proteome</keyword>